<feature type="non-terminal residue" evidence="2">
    <location>
        <position position="1"/>
    </location>
</feature>
<feature type="region of interest" description="Disordered" evidence="1">
    <location>
        <begin position="111"/>
        <end position="145"/>
    </location>
</feature>
<reference evidence="2" key="1">
    <citation type="submission" date="2021-02" db="EMBL/GenBank/DDBJ databases">
        <authorList>
            <person name="Dougan E. K."/>
            <person name="Rhodes N."/>
            <person name="Thang M."/>
            <person name="Chan C."/>
        </authorList>
    </citation>
    <scope>NUCLEOTIDE SEQUENCE</scope>
</reference>
<proteinExistence type="predicted"/>
<evidence type="ECO:0000256" key="1">
    <source>
        <dbReference type="SAM" id="MobiDB-lite"/>
    </source>
</evidence>
<feature type="compositionally biased region" description="Low complexity" evidence="1">
    <location>
        <begin position="124"/>
        <end position="139"/>
    </location>
</feature>
<feature type="region of interest" description="Disordered" evidence="1">
    <location>
        <begin position="1"/>
        <end position="30"/>
    </location>
</feature>
<comment type="caution">
    <text evidence="2">The sequence shown here is derived from an EMBL/GenBank/DDBJ whole genome shotgun (WGS) entry which is preliminary data.</text>
</comment>
<gene>
    <name evidence="2" type="ORF">PGLA2088_LOCUS24765</name>
</gene>
<feature type="non-terminal residue" evidence="2">
    <location>
        <position position="165"/>
    </location>
</feature>
<accession>A0A813JXQ6</accession>
<organism evidence="2 3">
    <name type="scientific">Polarella glacialis</name>
    <name type="common">Dinoflagellate</name>
    <dbReference type="NCBI Taxonomy" id="89957"/>
    <lineage>
        <taxon>Eukaryota</taxon>
        <taxon>Sar</taxon>
        <taxon>Alveolata</taxon>
        <taxon>Dinophyceae</taxon>
        <taxon>Suessiales</taxon>
        <taxon>Suessiaceae</taxon>
        <taxon>Polarella</taxon>
    </lineage>
</organism>
<dbReference type="AlphaFoldDB" id="A0A813JXQ6"/>
<sequence length="165" mass="18390">ELEIVDAGGADGSDSEEDMEPPKKLQSRSQMRARASFRHIDNGKEDAQAVFALIGAPRLRVDTKLDFFRERAEMVLPPIEEGFMVHNRRLNCNMVDVRLLHRIKAFNATSSGSFSAREHRSSRKSLPSDSSCSPDNSHSQLESYDPNLSHDLSCGTLPEQFSALS</sequence>
<dbReference type="EMBL" id="CAJNNW010026517">
    <property type="protein sequence ID" value="CAE8686003.1"/>
    <property type="molecule type" value="Genomic_DNA"/>
</dbReference>
<protein>
    <submittedName>
        <fullName evidence="2">Uncharacterized protein</fullName>
    </submittedName>
</protein>
<evidence type="ECO:0000313" key="3">
    <source>
        <dbReference type="Proteomes" id="UP000626109"/>
    </source>
</evidence>
<dbReference type="Proteomes" id="UP000626109">
    <property type="component" value="Unassembled WGS sequence"/>
</dbReference>
<name>A0A813JXQ6_POLGL</name>
<evidence type="ECO:0000313" key="2">
    <source>
        <dbReference type="EMBL" id="CAE8686003.1"/>
    </source>
</evidence>